<feature type="transmembrane region" description="Helical" evidence="1">
    <location>
        <begin position="115"/>
        <end position="137"/>
    </location>
</feature>
<dbReference type="EMBL" id="VCAO01000007">
    <property type="protein sequence ID" value="TMM46575.1"/>
    <property type="molecule type" value="Genomic_DNA"/>
</dbReference>
<evidence type="ECO:0008006" key="4">
    <source>
        <dbReference type="Google" id="ProtNLM"/>
    </source>
</evidence>
<accession>A0A5S3P1L1</accession>
<feature type="transmembrane region" description="Helical" evidence="1">
    <location>
        <begin position="52"/>
        <end position="69"/>
    </location>
</feature>
<dbReference type="AlphaFoldDB" id="A0A5S3P1L1"/>
<name>A0A5S3P1L1_9SPHN</name>
<feature type="transmembrane region" description="Helical" evidence="1">
    <location>
        <begin position="90"/>
        <end position="109"/>
    </location>
</feature>
<protein>
    <recommendedName>
        <fullName evidence="4">Transmembrane protein</fullName>
    </recommendedName>
</protein>
<keyword evidence="1" id="KW-1133">Transmembrane helix</keyword>
<organism evidence="2 3">
    <name type="scientific">Qipengyuania marisflavi</name>
    <dbReference type="NCBI Taxonomy" id="2486356"/>
    <lineage>
        <taxon>Bacteria</taxon>
        <taxon>Pseudomonadati</taxon>
        <taxon>Pseudomonadota</taxon>
        <taxon>Alphaproteobacteria</taxon>
        <taxon>Sphingomonadales</taxon>
        <taxon>Erythrobacteraceae</taxon>
        <taxon>Qipengyuania</taxon>
    </lineage>
</organism>
<evidence type="ECO:0000256" key="1">
    <source>
        <dbReference type="SAM" id="Phobius"/>
    </source>
</evidence>
<dbReference type="OrthoDB" id="7409765at2"/>
<reference evidence="2 3" key="1">
    <citation type="submission" date="2019-05" db="EMBL/GenBank/DDBJ databases">
        <title>Erythrobacter marisflavi sp. nov., isolated from isolated from water of an estuary environment.</title>
        <authorList>
            <person name="Yoon J.-H."/>
        </authorList>
    </citation>
    <scope>NUCLEOTIDE SEQUENCE [LARGE SCALE GENOMIC DNA]</scope>
    <source>
        <strain evidence="2 3">KEM-5</strain>
    </source>
</reference>
<keyword evidence="1" id="KW-0472">Membrane</keyword>
<comment type="caution">
    <text evidence="2">The sequence shown here is derived from an EMBL/GenBank/DDBJ whole genome shotgun (WGS) entry which is preliminary data.</text>
</comment>
<proteinExistence type="predicted"/>
<gene>
    <name evidence="2" type="ORF">FEV51_11065</name>
</gene>
<keyword evidence="1" id="KW-0812">Transmembrane</keyword>
<dbReference type="RefSeq" id="WP_138618911.1">
    <property type="nucleotide sequence ID" value="NZ_VCAO01000007.1"/>
</dbReference>
<sequence>MAYENDPRAALDAVAQTDRRLAKRMHWSLPRHAAAGLLQALCVISWAVPIPLAIVTILLVVGGVVWISHSDRKRDGMFVNGWSSRAARPAFWLAIAATLAGFALLAWAAPGLHMWTPLGVPIALGVFVVVTASSIWWERLYHADLDRSASGAGAT</sequence>
<dbReference type="Proteomes" id="UP000309668">
    <property type="component" value="Unassembled WGS sequence"/>
</dbReference>
<keyword evidence="3" id="KW-1185">Reference proteome</keyword>
<evidence type="ECO:0000313" key="3">
    <source>
        <dbReference type="Proteomes" id="UP000309668"/>
    </source>
</evidence>
<evidence type="ECO:0000313" key="2">
    <source>
        <dbReference type="EMBL" id="TMM46575.1"/>
    </source>
</evidence>